<evidence type="ECO:0000313" key="4">
    <source>
        <dbReference type="EMBL" id="PKE25283.1"/>
    </source>
</evidence>
<feature type="coiled-coil region" evidence="1">
    <location>
        <begin position="98"/>
        <end position="167"/>
    </location>
</feature>
<keyword evidence="1" id="KW-0175">Coiled coil</keyword>
<proteinExistence type="predicted"/>
<dbReference type="InterPro" id="IPR007489">
    <property type="entry name" value="RocS-like_C"/>
</dbReference>
<dbReference type="Pfam" id="PF04394">
    <property type="entry name" value="DUF536"/>
    <property type="match status" value="1"/>
</dbReference>
<comment type="caution">
    <text evidence="4">The sequence shown here is derived from an EMBL/GenBank/DDBJ whole genome shotgun (WGS) entry which is preliminary data.</text>
</comment>
<dbReference type="EMBL" id="PIXC01000034">
    <property type="protein sequence ID" value="PKE25283.1"/>
    <property type="molecule type" value="Genomic_DNA"/>
</dbReference>
<protein>
    <recommendedName>
        <fullName evidence="3">Regulator of chromosome segregation-like C-terminal domain-containing protein</fullName>
    </recommendedName>
</protein>
<name>A0A855GW29_9STAP</name>
<gene>
    <name evidence="4" type="ORF">CW686_11100</name>
</gene>
<accession>A0A855GW29</accession>
<evidence type="ECO:0000259" key="3">
    <source>
        <dbReference type="Pfam" id="PF04394"/>
    </source>
</evidence>
<dbReference type="RefSeq" id="WP_101144322.1">
    <property type="nucleotide sequence ID" value="NZ_PIWO01000034.1"/>
</dbReference>
<reference evidence="4 5" key="1">
    <citation type="submission" date="2017-12" db="EMBL/GenBank/DDBJ databases">
        <title>Genomics of Macrococcus caseolyticus.</title>
        <authorList>
            <person name="MacFadyen A.C."/>
            <person name="Paterson G.K."/>
        </authorList>
    </citation>
    <scope>NUCLEOTIDE SEQUENCE [LARGE SCALE GENOMIC DNA]</scope>
    <source>
        <strain evidence="4 5">5788_EF188</strain>
    </source>
</reference>
<feature type="compositionally biased region" description="Polar residues" evidence="2">
    <location>
        <begin position="174"/>
        <end position="189"/>
    </location>
</feature>
<evidence type="ECO:0000256" key="2">
    <source>
        <dbReference type="SAM" id="MobiDB-lite"/>
    </source>
</evidence>
<feature type="domain" description="Regulator of chromosome segregation-like C-terminal" evidence="3">
    <location>
        <begin position="124"/>
        <end position="163"/>
    </location>
</feature>
<evidence type="ECO:0000256" key="1">
    <source>
        <dbReference type="SAM" id="Coils"/>
    </source>
</evidence>
<organism evidence="4 5">
    <name type="scientific">Macrococcoides caseolyticum</name>
    <dbReference type="NCBI Taxonomy" id="69966"/>
    <lineage>
        <taxon>Bacteria</taxon>
        <taxon>Bacillati</taxon>
        <taxon>Bacillota</taxon>
        <taxon>Bacilli</taxon>
        <taxon>Bacillales</taxon>
        <taxon>Staphylococcaceae</taxon>
        <taxon>Macrococcoides</taxon>
    </lineage>
</organism>
<dbReference type="AlphaFoldDB" id="A0A855GW29"/>
<sequence>MQFTVKQLADILSVSKGTVTNYSNQLKLKLEKNSHGVIILSLDQCIAIAEAINENRTELNKVNAERLYKIREDSKIKMTDNFKEKFNTDTSKAEVQSNSNNDDLIEILKKQIDDLKQDKEKYEQQLQVKDSQIKQLNDTLNNQQSLQLQSNEEIKALKVELKEVKEDSTKQDTTDVSVNVPTNTEADTSNQNIKNFYSDLKEDRNNKSFISRLFKRL</sequence>
<feature type="region of interest" description="Disordered" evidence="2">
    <location>
        <begin position="168"/>
        <end position="189"/>
    </location>
</feature>
<evidence type="ECO:0000313" key="5">
    <source>
        <dbReference type="Proteomes" id="UP000233482"/>
    </source>
</evidence>
<dbReference type="Proteomes" id="UP000233482">
    <property type="component" value="Unassembled WGS sequence"/>
</dbReference>